<dbReference type="PANTHER" id="PTHR30005:SF0">
    <property type="entry name" value="RETROGRADE REGULATION PROTEIN 2"/>
    <property type="match status" value="1"/>
</dbReference>
<accession>A0A8H3EKH3</accession>
<dbReference type="InterPro" id="IPR003695">
    <property type="entry name" value="Ppx_GppA_N"/>
</dbReference>
<feature type="domain" description="RTG2 C-terminal" evidence="2">
    <location>
        <begin position="343"/>
        <end position="541"/>
    </location>
</feature>
<dbReference type="AlphaFoldDB" id="A0A8H3EKH3"/>
<dbReference type="InterPro" id="IPR050273">
    <property type="entry name" value="GppA/Ppx_hydrolase"/>
</dbReference>
<comment type="caution">
    <text evidence="3">The sequence shown here is derived from an EMBL/GenBank/DDBJ whole genome shotgun (WGS) entry which is preliminary data.</text>
</comment>
<reference evidence="3" key="1">
    <citation type="submission" date="2021-03" db="EMBL/GenBank/DDBJ databases">
        <authorList>
            <person name="Tagirdzhanova G."/>
        </authorList>
    </citation>
    <scope>NUCLEOTIDE SEQUENCE</scope>
</reference>
<protein>
    <recommendedName>
        <fullName evidence="5">Ppx/GppA phosphatase domain-containing protein</fullName>
    </recommendedName>
</protein>
<organism evidence="3 4">
    <name type="scientific">Heterodermia speciosa</name>
    <dbReference type="NCBI Taxonomy" id="116794"/>
    <lineage>
        <taxon>Eukaryota</taxon>
        <taxon>Fungi</taxon>
        <taxon>Dikarya</taxon>
        <taxon>Ascomycota</taxon>
        <taxon>Pezizomycotina</taxon>
        <taxon>Lecanoromycetes</taxon>
        <taxon>OSLEUM clade</taxon>
        <taxon>Lecanoromycetidae</taxon>
        <taxon>Caliciales</taxon>
        <taxon>Physciaceae</taxon>
        <taxon>Heterodermia</taxon>
    </lineage>
</organism>
<evidence type="ECO:0000259" key="2">
    <source>
        <dbReference type="Pfam" id="PF23566"/>
    </source>
</evidence>
<proteinExistence type="predicted"/>
<evidence type="ECO:0000313" key="3">
    <source>
        <dbReference type="EMBL" id="CAF9907230.1"/>
    </source>
</evidence>
<dbReference type="Pfam" id="PF02541">
    <property type="entry name" value="Ppx-GppA"/>
    <property type="match status" value="1"/>
</dbReference>
<evidence type="ECO:0008006" key="5">
    <source>
        <dbReference type="Google" id="ProtNLM"/>
    </source>
</evidence>
<sequence length="562" mass="61542">MDSQTGKEHYHALVDMGSNGIRLSISDLSPLTARILPTIYHYRCNLSLYDAQYMGQEKIPIPQTVIDTVLDALGQFNETCQDFDVPHDQVRIVATEATRTAMNCEDFLGQIHSKLGFKVEMLAKEEEGRIGALGIASSFDRTKGLVMDLGGGSVQLTWMESDGGLVNMGTKGSVSLPYGAAALKKKLESIESREQYEELEHQLTWEISKAFRDLEILELLHQQSETQSGLHIFLSGGGFRGWGYILMSKHVVQPYPIPIINGFSVDDQYFGTSILSDLSTVDNSTFRISSRRSSQVPAISLLVNAFTRALPSSLKKYKVHFAQGGVREGLLYSTLPSSIQGSNPLVAATSLYAPRDASALLTLVQGALPQSAPGSFSFSESLLLSAVNFLHAHASVPKEIRASSALRCTTTGLIANAHGISHEERGLLALILCERWRVEIAPTDYEFESGLKRLVGPEAAFWAMYLGRILSGLGNIFPAGVVRKGVLQMESTWEIAEGGKKPHEPLLKVKIHCTKQKIEIAEDWARDVEKLGKKKNWVHSDGGDASGGFKILSTVRMTSAND</sequence>
<dbReference type="OrthoDB" id="2014654at2759"/>
<feature type="domain" description="Ppx/GppA phosphatase N-terminal" evidence="1">
    <location>
        <begin position="37"/>
        <end position="187"/>
    </location>
</feature>
<dbReference type="PANTHER" id="PTHR30005">
    <property type="entry name" value="EXOPOLYPHOSPHATASE"/>
    <property type="match status" value="1"/>
</dbReference>
<dbReference type="InterPro" id="IPR043129">
    <property type="entry name" value="ATPase_NBD"/>
</dbReference>
<dbReference type="Gene3D" id="3.30.420.150">
    <property type="entry name" value="Exopolyphosphatase. Domain 2"/>
    <property type="match status" value="1"/>
</dbReference>
<dbReference type="EMBL" id="CAJPDS010000005">
    <property type="protein sequence ID" value="CAF9907230.1"/>
    <property type="molecule type" value="Genomic_DNA"/>
</dbReference>
<evidence type="ECO:0000259" key="1">
    <source>
        <dbReference type="Pfam" id="PF02541"/>
    </source>
</evidence>
<evidence type="ECO:0000313" key="4">
    <source>
        <dbReference type="Proteomes" id="UP000664521"/>
    </source>
</evidence>
<name>A0A8H3EKH3_9LECA</name>
<dbReference type="FunFam" id="3.30.420.40:FF:000191">
    <property type="entry name" value="Retrograde regulation protein 2"/>
    <property type="match status" value="1"/>
</dbReference>
<dbReference type="Pfam" id="PF23566">
    <property type="entry name" value="RTG2_C"/>
    <property type="match status" value="1"/>
</dbReference>
<dbReference type="SUPFAM" id="SSF53067">
    <property type="entry name" value="Actin-like ATPase domain"/>
    <property type="match status" value="2"/>
</dbReference>
<keyword evidence="4" id="KW-1185">Reference proteome</keyword>
<dbReference type="Gene3D" id="1.10.3210.10">
    <property type="entry name" value="Hypothetical protein af1432"/>
    <property type="match status" value="1"/>
</dbReference>
<dbReference type="InterPro" id="IPR057512">
    <property type="entry name" value="RTG2_C"/>
</dbReference>
<dbReference type="Gene3D" id="3.30.420.40">
    <property type="match status" value="1"/>
</dbReference>
<dbReference type="Proteomes" id="UP000664521">
    <property type="component" value="Unassembled WGS sequence"/>
</dbReference>
<gene>
    <name evidence="3" type="ORF">HETSPECPRED_007076</name>
</gene>
<dbReference type="GO" id="GO:0006357">
    <property type="term" value="P:regulation of transcription by RNA polymerase II"/>
    <property type="evidence" value="ECO:0007669"/>
    <property type="project" value="TreeGrafter"/>
</dbReference>